<keyword evidence="1" id="KW-0812">Transmembrane</keyword>
<evidence type="ECO:0000313" key="4">
    <source>
        <dbReference type="Proteomes" id="UP001500979"/>
    </source>
</evidence>
<evidence type="ECO:0000313" key="3">
    <source>
        <dbReference type="EMBL" id="GAA2779396.1"/>
    </source>
</evidence>
<dbReference type="RefSeq" id="WP_344678324.1">
    <property type="nucleotide sequence ID" value="NZ_BAAAUX010000005.1"/>
</dbReference>
<feature type="transmembrane region" description="Helical" evidence="1">
    <location>
        <begin position="180"/>
        <end position="202"/>
    </location>
</feature>
<keyword evidence="1" id="KW-0472">Membrane</keyword>
<dbReference type="InterPro" id="IPR012867">
    <property type="entry name" value="DUF1648"/>
</dbReference>
<evidence type="ECO:0000256" key="1">
    <source>
        <dbReference type="SAM" id="Phobius"/>
    </source>
</evidence>
<sequence>MKLRLWFVLGAVAWALLVGAGLVALPLAFADRLPDPLATHWGPSGVADGSMSRSGFLLVPLIPWTAIVAASFLFALRGGLRRRFNRAWMCGSLVGGAAFVFGIAGTTVWANAGAEHWRQARSLSWQGFLVFGLAALIAVGTSRLANRGPDVPRPETGPGPELRLRAGQRAVWVGAVSSRVLLVLSLASLLIALMFAVMGSYFDEELVWSAPVVLVLCGLVCLVLSSMRVQVGDNGVRIAFGPLRWPVRRLALERIESAGAERRSPVEVGGWGYRVLPGQTAIMLRGGECLVLRLTSGRRFYISVDGAERGAELVNALVTERSALGDGDA</sequence>
<dbReference type="Proteomes" id="UP001500979">
    <property type="component" value="Unassembled WGS sequence"/>
</dbReference>
<feature type="transmembrane region" description="Helical" evidence="1">
    <location>
        <begin position="208"/>
        <end position="227"/>
    </location>
</feature>
<feature type="transmembrane region" description="Helical" evidence="1">
    <location>
        <begin position="123"/>
        <end position="145"/>
    </location>
</feature>
<evidence type="ECO:0000259" key="2">
    <source>
        <dbReference type="Pfam" id="PF07853"/>
    </source>
</evidence>
<keyword evidence="1" id="KW-1133">Transmembrane helix</keyword>
<organism evidence="3 4">
    <name type="scientific">Saccharopolyspora taberi</name>
    <dbReference type="NCBI Taxonomy" id="60895"/>
    <lineage>
        <taxon>Bacteria</taxon>
        <taxon>Bacillati</taxon>
        <taxon>Actinomycetota</taxon>
        <taxon>Actinomycetes</taxon>
        <taxon>Pseudonocardiales</taxon>
        <taxon>Pseudonocardiaceae</taxon>
        <taxon>Saccharopolyspora</taxon>
    </lineage>
</organism>
<dbReference type="EMBL" id="BAAAUX010000005">
    <property type="protein sequence ID" value="GAA2779396.1"/>
    <property type="molecule type" value="Genomic_DNA"/>
</dbReference>
<protein>
    <submittedName>
        <fullName evidence="3">DUF1648 domain-containing protein</fullName>
    </submittedName>
</protein>
<dbReference type="Pfam" id="PF07853">
    <property type="entry name" value="DUF1648"/>
    <property type="match status" value="1"/>
</dbReference>
<name>A0ABN3V5Z1_9PSEU</name>
<comment type="caution">
    <text evidence="3">The sequence shown here is derived from an EMBL/GenBank/DDBJ whole genome shotgun (WGS) entry which is preliminary data.</text>
</comment>
<feature type="domain" description="DUF1648" evidence="2">
    <location>
        <begin position="22"/>
        <end position="62"/>
    </location>
</feature>
<gene>
    <name evidence="3" type="ORF">GCM10010470_11330</name>
</gene>
<feature type="transmembrane region" description="Helical" evidence="1">
    <location>
        <begin position="54"/>
        <end position="76"/>
    </location>
</feature>
<reference evidence="3 4" key="1">
    <citation type="journal article" date="2019" name="Int. J. Syst. Evol. Microbiol.">
        <title>The Global Catalogue of Microorganisms (GCM) 10K type strain sequencing project: providing services to taxonomists for standard genome sequencing and annotation.</title>
        <authorList>
            <consortium name="The Broad Institute Genomics Platform"/>
            <consortium name="The Broad Institute Genome Sequencing Center for Infectious Disease"/>
            <person name="Wu L."/>
            <person name="Ma J."/>
        </authorList>
    </citation>
    <scope>NUCLEOTIDE SEQUENCE [LARGE SCALE GENOMIC DNA]</scope>
    <source>
        <strain evidence="3 4">JCM 9383</strain>
    </source>
</reference>
<accession>A0ABN3V5Z1</accession>
<proteinExistence type="predicted"/>
<keyword evidence="4" id="KW-1185">Reference proteome</keyword>
<feature type="transmembrane region" description="Helical" evidence="1">
    <location>
        <begin position="88"/>
        <end position="111"/>
    </location>
</feature>